<feature type="domain" description="N-acetyltransferase" evidence="1">
    <location>
        <begin position="19"/>
        <end position="189"/>
    </location>
</feature>
<dbReference type="SUPFAM" id="SSF55729">
    <property type="entry name" value="Acyl-CoA N-acyltransferases (Nat)"/>
    <property type="match status" value="1"/>
</dbReference>
<proteinExistence type="predicted"/>
<protein>
    <submittedName>
        <fullName evidence="2">GNAT family N-acetyltransferase</fullName>
    </submittedName>
</protein>
<organism evidence="2 3">
    <name type="scientific">Mesorhizobium liriopis</name>
    <dbReference type="NCBI Taxonomy" id="2953882"/>
    <lineage>
        <taxon>Bacteria</taxon>
        <taxon>Pseudomonadati</taxon>
        <taxon>Pseudomonadota</taxon>
        <taxon>Alphaproteobacteria</taxon>
        <taxon>Hyphomicrobiales</taxon>
        <taxon>Phyllobacteriaceae</taxon>
        <taxon>Mesorhizobium</taxon>
    </lineage>
</organism>
<dbReference type="Proteomes" id="UP001205906">
    <property type="component" value="Unassembled WGS sequence"/>
</dbReference>
<comment type="caution">
    <text evidence="2">The sequence shown here is derived from an EMBL/GenBank/DDBJ whole genome shotgun (WGS) entry which is preliminary data.</text>
</comment>
<dbReference type="PROSITE" id="PS51186">
    <property type="entry name" value="GNAT"/>
    <property type="match status" value="1"/>
</dbReference>
<dbReference type="Gene3D" id="3.40.630.30">
    <property type="match status" value="1"/>
</dbReference>
<sequence length="200" mass="22950">MWGLPSFSRPEPELVGDRVVLRPPRTSDYRQWASLRRDSRAFLEPWEPRWAPDELERASWRQRLRRYRQDQADGTALAFLIFDRKAGHLIGGITLGNIRHGVSQSAHIGYWVGERFAGQGFMVDAVRLVAQYSFERLRLHRLEAACIPTNNRSARVLEKAGFQREGLLRSFLRINGAWHDHILFSLIAGDSPSDASTRKG</sequence>
<dbReference type="PANTHER" id="PTHR43441:SF11">
    <property type="entry name" value="RIBOSOMAL-PROTEIN-SERINE ACETYLTRANSFERASE"/>
    <property type="match status" value="1"/>
</dbReference>
<reference evidence="2 3" key="1">
    <citation type="submission" date="2022-06" db="EMBL/GenBank/DDBJ databases">
        <title>Mesorhizobium sp. strain RP14 Genome sequencing and assembly.</title>
        <authorList>
            <person name="Kim I."/>
        </authorList>
    </citation>
    <scope>NUCLEOTIDE SEQUENCE [LARGE SCALE GENOMIC DNA]</scope>
    <source>
        <strain evidence="3">RP14(2022)</strain>
    </source>
</reference>
<accession>A0ABT1C156</accession>
<evidence type="ECO:0000313" key="3">
    <source>
        <dbReference type="Proteomes" id="UP001205906"/>
    </source>
</evidence>
<dbReference type="Pfam" id="PF13302">
    <property type="entry name" value="Acetyltransf_3"/>
    <property type="match status" value="1"/>
</dbReference>
<gene>
    <name evidence="2" type="ORF">NGM99_01980</name>
</gene>
<evidence type="ECO:0000313" key="2">
    <source>
        <dbReference type="EMBL" id="MCO6048559.1"/>
    </source>
</evidence>
<dbReference type="EMBL" id="JAMXQS010000001">
    <property type="protein sequence ID" value="MCO6048559.1"/>
    <property type="molecule type" value="Genomic_DNA"/>
</dbReference>
<dbReference type="InterPro" id="IPR016181">
    <property type="entry name" value="Acyl_CoA_acyltransferase"/>
</dbReference>
<dbReference type="PANTHER" id="PTHR43441">
    <property type="entry name" value="RIBOSOMAL-PROTEIN-SERINE ACETYLTRANSFERASE"/>
    <property type="match status" value="1"/>
</dbReference>
<name>A0ABT1C156_9HYPH</name>
<keyword evidence="3" id="KW-1185">Reference proteome</keyword>
<dbReference type="InterPro" id="IPR000182">
    <property type="entry name" value="GNAT_dom"/>
</dbReference>
<dbReference type="RefSeq" id="WP_252815409.1">
    <property type="nucleotide sequence ID" value="NZ_JAMXQS010000001.1"/>
</dbReference>
<evidence type="ECO:0000259" key="1">
    <source>
        <dbReference type="PROSITE" id="PS51186"/>
    </source>
</evidence>
<dbReference type="InterPro" id="IPR051908">
    <property type="entry name" value="Ribosomal_N-acetyltransferase"/>
</dbReference>